<keyword evidence="11" id="KW-1185">Reference proteome</keyword>
<name>A0AAE1LB44_9NEOP</name>
<evidence type="ECO:0000256" key="2">
    <source>
        <dbReference type="ARBA" id="ARBA00004123"/>
    </source>
</evidence>
<evidence type="ECO:0000256" key="5">
    <source>
        <dbReference type="ARBA" id="ARBA00022723"/>
    </source>
</evidence>
<evidence type="ECO:0000256" key="1">
    <source>
        <dbReference type="ARBA" id="ARBA00001968"/>
    </source>
</evidence>
<proteinExistence type="inferred from homology"/>
<protein>
    <submittedName>
        <fullName evidence="10">Nuclease</fullName>
    </submittedName>
</protein>
<dbReference type="GO" id="GO:0004518">
    <property type="term" value="F:nuclease activity"/>
    <property type="evidence" value="ECO:0007669"/>
    <property type="project" value="UniProtKB-KW"/>
</dbReference>
<keyword evidence="7" id="KW-0539">Nucleus</keyword>
<keyword evidence="6" id="KW-0378">Hydrolase</keyword>
<comment type="subcellular location">
    <subcellularLocation>
        <location evidence="2">Nucleus</location>
    </subcellularLocation>
</comment>
<keyword evidence="5" id="KW-0479">Metal-binding</keyword>
<accession>A0AAE1LB44</accession>
<dbReference type="GO" id="GO:0016787">
    <property type="term" value="F:hydrolase activity"/>
    <property type="evidence" value="ECO:0007669"/>
    <property type="project" value="UniProtKB-KW"/>
</dbReference>
<evidence type="ECO:0000256" key="7">
    <source>
        <dbReference type="ARBA" id="ARBA00023242"/>
    </source>
</evidence>
<dbReference type="InterPro" id="IPR045249">
    <property type="entry name" value="HARBI1-like"/>
</dbReference>
<evidence type="ECO:0000259" key="9">
    <source>
        <dbReference type="Pfam" id="PF13359"/>
    </source>
</evidence>
<dbReference type="PANTHER" id="PTHR22930">
    <property type="match status" value="1"/>
</dbReference>
<dbReference type="GO" id="GO:0005634">
    <property type="term" value="C:nucleus"/>
    <property type="evidence" value="ECO:0007669"/>
    <property type="project" value="UniProtKB-SubCell"/>
</dbReference>
<sequence>MDAPFDPHDYNQERKMKKHLLKMRRRNLRDAADPFNVTYEAFIKSYRLHQDLVFSLIELIHPFMKRTTSPLAVPLELKVLAVLSFYATGSYQRPTGRHFDCPIGQSTLSGFIEEVTNALNEDEVLGRLVRFPSNNFEINICIERNRALGGKIPDTVGYTDGSLFKVKKPSVENNRQAFMGRKNNACINAQITCDKRLYIMNVLARYPGATADSFIFEGSALRRRMVQAYQTRPCHLLGDEGYVLEPWMIIPFGDPEEESPESRFNKCHCSDRNSVERAIGALKERFRFLNDGRVPHYDYFKVCKFVNAGAVLHNLCVLTKTPLDVDDVLLRNNIVNEARPEELEESDGEDDDEEPEDPDLDVPIGRRNAAAVIARGHQVRRQIVEELERRHH</sequence>
<feature type="domain" description="DDE Tnp4" evidence="9">
    <location>
        <begin position="160"/>
        <end position="314"/>
    </location>
</feature>
<dbReference type="InterPro" id="IPR027806">
    <property type="entry name" value="HARBI1_dom"/>
</dbReference>
<comment type="cofactor">
    <cofactor evidence="1">
        <name>a divalent metal cation</name>
        <dbReference type="ChEBI" id="CHEBI:60240"/>
    </cofactor>
</comment>
<feature type="compositionally biased region" description="Acidic residues" evidence="8">
    <location>
        <begin position="342"/>
        <end position="360"/>
    </location>
</feature>
<dbReference type="Pfam" id="PF13359">
    <property type="entry name" value="DDE_Tnp_4"/>
    <property type="match status" value="1"/>
</dbReference>
<organism evidence="10 11">
    <name type="scientific">Frankliniella fusca</name>
    <dbReference type="NCBI Taxonomy" id="407009"/>
    <lineage>
        <taxon>Eukaryota</taxon>
        <taxon>Metazoa</taxon>
        <taxon>Ecdysozoa</taxon>
        <taxon>Arthropoda</taxon>
        <taxon>Hexapoda</taxon>
        <taxon>Insecta</taxon>
        <taxon>Pterygota</taxon>
        <taxon>Neoptera</taxon>
        <taxon>Paraneoptera</taxon>
        <taxon>Thysanoptera</taxon>
        <taxon>Terebrantia</taxon>
        <taxon>Thripoidea</taxon>
        <taxon>Thripidae</taxon>
        <taxon>Frankliniella</taxon>
    </lineage>
</organism>
<keyword evidence="4" id="KW-0540">Nuclease</keyword>
<evidence type="ECO:0000256" key="4">
    <source>
        <dbReference type="ARBA" id="ARBA00022722"/>
    </source>
</evidence>
<comment type="similarity">
    <text evidence="3">Belongs to the HARBI1 family.</text>
</comment>
<dbReference type="GO" id="GO:0046872">
    <property type="term" value="F:metal ion binding"/>
    <property type="evidence" value="ECO:0007669"/>
    <property type="project" value="UniProtKB-KW"/>
</dbReference>
<reference evidence="10" key="1">
    <citation type="submission" date="2021-07" db="EMBL/GenBank/DDBJ databases">
        <authorList>
            <person name="Catto M.A."/>
            <person name="Jacobson A."/>
            <person name="Kennedy G."/>
            <person name="Labadie P."/>
            <person name="Hunt B.G."/>
            <person name="Srinivasan R."/>
        </authorList>
    </citation>
    <scope>NUCLEOTIDE SEQUENCE</scope>
    <source>
        <strain evidence="10">PL_HMW_Pooled</strain>
        <tissue evidence="10">Head</tissue>
    </source>
</reference>
<gene>
    <name evidence="10" type="ORF">KUF71_021323</name>
</gene>
<evidence type="ECO:0000256" key="3">
    <source>
        <dbReference type="ARBA" id="ARBA00006958"/>
    </source>
</evidence>
<evidence type="ECO:0000313" key="10">
    <source>
        <dbReference type="EMBL" id="KAK3911662.1"/>
    </source>
</evidence>
<dbReference type="AlphaFoldDB" id="A0AAE1LB44"/>
<dbReference type="PANTHER" id="PTHR22930:SF250">
    <property type="entry name" value="NUCLEASE HARBI1-LIKE PROTEIN"/>
    <property type="match status" value="1"/>
</dbReference>
<comment type="caution">
    <text evidence="10">The sequence shown here is derived from an EMBL/GenBank/DDBJ whole genome shotgun (WGS) entry which is preliminary data.</text>
</comment>
<evidence type="ECO:0000313" key="11">
    <source>
        <dbReference type="Proteomes" id="UP001219518"/>
    </source>
</evidence>
<feature type="region of interest" description="Disordered" evidence="8">
    <location>
        <begin position="339"/>
        <end position="364"/>
    </location>
</feature>
<reference evidence="10" key="2">
    <citation type="journal article" date="2023" name="BMC Genomics">
        <title>Pest status, molecular evolution, and epigenetic factors derived from the genome assembly of Frankliniella fusca, a thysanopteran phytovirus vector.</title>
        <authorList>
            <person name="Catto M.A."/>
            <person name="Labadie P.E."/>
            <person name="Jacobson A.L."/>
            <person name="Kennedy G.G."/>
            <person name="Srinivasan R."/>
            <person name="Hunt B.G."/>
        </authorList>
    </citation>
    <scope>NUCLEOTIDE SEQUENCE</scope>
    <source>
        <strain evidence="10">PL_HMW_Pooled</strain>
    </source>
</reference>
<dbReference type="EMBL" id="JAHWGI010000284">
    <property type="protein sequence ID" value="KAK3911662.1"/>
    <property type="molecule type" value="Genomic_DNA"/>
</dbReference>
<evidence type="ECO:0000256" key="8">
    <source>
        <dbReference type="SAM" id="MobiDB-lite"/>
    </source>
</evidence>
<dbReference type="Proteomes" id="UP001219518">
    <property type="component" value="Unassembled WGS sequence"/>
</dbReference>
<evidence type="ECO:0000256" key="6">
    <source>
        <dbReference type="ARBA" id="ARBA00022801"/>
    </source>
</evidence>